<evidence type="ECO:0008006" key="4">
    <source>
        <dbReference type="Google" id="ProtNLM"/>
    </source>
</evidence>
<name>A0A1H6EBB6_9ACTN</name>
<sequence length="207" mass="22031">MSSDDTTDGRPKLGQEPIQPKGADLSFLNPRNRTAAADRQAPADAAETPPAANDGPPPASPRSQDDHVQSDDHVQGRAEDGSDGQAAKPVIVYIPSRLRTKLKKAAAGSGRTYTDVLFDAVDALDAHLPDLFKGHPAAPSPGSLFSRRSVRGRPTSTRPAPNVQVPIRPPTIADLQVLDDRANRYTAGNRSEFVRVVLSAYLSGKTP</sequence>
<gene>
    <name evidence="2" type="ORF">SAMN04489712_1622</name>
</gene>
<keyword evidence="3" id="KW-1185">Reference proteome</keyword>
<feature type="compositionally biased region" description="Basic and acidic residues" evidence="1">
    <location>
        <begin position="63"/>
        <end position="80"/>
    </location>
</feature>
<dbReference type="Proteomes" id="UP000236723">
    <property type="component" value="Unassembled WGS sequence"/>
</dbReference>
<accession>A0A1H6EBB6</accession>
<feature type="compositionally biased region" description="Low complexity" evidence="1">
    <location>
        <begin position="35"/>
        <end position="52"/>
    </location>
</feature>
<dbReference type="RefSeq" id="WP_103945026.1">
    <property type="nucleotide sequence ID" value="NZ_FNVO01000062.1"/>
</dbReference>
<organism evidence="2 3">
    <name type="scientific">Thermomonospora echinospora</name>
    <dbReference type="NCBI Taxonomy" id="1992"/>
    <lineage>
        <taxon>Bacteria</taxon>
        <taxon>Bacillati</taxon>
        <taxon>Actinomycetota</taxon>
        <taxon>Actinomycetes</taxon>
        <taxon>Streptosporangiales</taxon>
        <taxon>Thermomonosporaceae</taxon>
        <taxon>Thermomonospora</taxon>
    </lineage>
</organism>
<feature type="region of interest" description="Disordered" evidence="1">
    <location>
        <begin position="135"/>
        <end position="167"/>
    </location>
</feature>
<dbReference type="AlphaFoldDB" id="A0A1H6EBB6"/>
<dbReference type="OrthoDB" id="9870775at2"/>
<evidence type="ECO:0000313" key="3">
    <source>
        <dbReference type="Proteomes" id="UP000236723"/>
    </source>
</evidence>
<dbReference type="EMBL" id="FNVO01000062">
    <property type="protein sequence ID" value="SEG95047.1"/>
    <property type="molecule type" value="Genomic_DNA"/>
</dbReference>
<reference evidence="3" key="1">
    <citation type="submission" date="2016-10" db="EMBL/GenBank/DDBJ databases">
        <authorList>
            <person name="Varghese N."/>
            <person name="Submissions S."/>
        </authorList>
    </citation>
    <scope>NUCLEOTIDE SEQUENCE [LARGE SCALE GENOMIC DNA]</scope>
    <source>
        <strain evidence="3">DSM 43163</strain>
    </source>
</reference>
<evidence type="ECO:0000256" key="1">
    <source>
        <dbReference type="SAM" id="MobiDB-lite"/>
    </source>
</evidence>
<proteinExistence type="predicted"/>
<feature type="region of interest" description="Disordered" evidence="1">
    <location>
        <begin position="1"/>
        <end position="88"/>
    </location>
</feature>
<protein>
    <recommendedName>
        <fullName evidence="4">Ribbon-helix-helix protein, copG family</fullName>
    </recommendedName>
</protein>
<evidence type="ECO:0000313" key="2">
    <source>
        <dbReference type="EMBL" id="SEG95047.1"/>
    </source>
</evidence>